<sequence>MSHNLAKMILNKLNENIVVIGKTGTGKSTLILNAKIPDSKYFDFVELTKNDNPPGSPNFLCEENYLHFEPDLLNSPEKTLILDYVCFPLNLQDSRLMHLINTIRKHDKRLIIVAYPEPEYADMSLFRYGEKFGAIIQLDKDGDYFICDVEMKGVK</sequence>
<reference evidence="1" key="1">
    <citation type="journal article" date="2018" name="Genome Biol.">
        <title>SKESA: strategic k-mer extension for scrupulous assemblies.</title>
        <authorList>
            <person name="Souvorov A."/>
            <person name="Agarwala R."/>
            <person name="Lipman D.J."/>
        </authorList>
    </citation>
    <scope>NUCLEOTIDE SEQUENCE</scope>
    <source>
        <strain evidence="1">MA.CK_93/00001031</strain>
    </source>
</reference>
<gene>
    <name evidence="1" type="ORF">G9F11_005016</name>
</gene>
<comment type="caution">
    <text evidence="1">The sequence shown here is derived from an EMBL/GenBank/DDBJ whole genome shotgun (WGS) entry which is preliminary data.</text>
</comment>
<organism evidence="1">
    <name type="scientific">Salmonella enterica</name>
    <name type="common">Salmonella choleraesuis</name>
    <dbReference type="NCBI Taxonomy" id="28901"/>
    <lineage>
        <taxon>Bacteria</taxon>
        <taxon>Pseudomonadati</taxon>
        <taxon>Pseudomonadota</taxon>
        <taxon>Gammaproteobacteria</taxon>
        <taxon>Enterobacterales</taxon>
        <taxon>Enterobacteriaceae</taxon>
        <taxon>Salmonella</taxon>
    </lineage>
</organism>
<name>A0A750HQX4_SALER</name>
<dbReference type="InterPro" id="IPR027417">
    <property type="entry name" value="P-loop_NTPase"/>
</dbReference>
<evidence type="ECO:0000313" key="1">
    <source>
        <dbReference type="EMBL" id="HAF6262307.1"/>
    </source>
</evidence>
<dbReference type="AlphaFoldDB" id="A0A750HQX4"/>
<accession>A0A750HQX4</accession>
<proteinExistence type="predicted"/>
<reference evidence="1" key="2">
    <citation type="submission" date="2020-02" db="EMBL/GenBank/DDBJ databases">
        <authorList>
            <consortium name="NCBI Pathogen Detection Project"/>
        </authorList>
    </citation>
    <scope>NUCLEOTIDE SEQUENCE</scope>
    <source>
        <strain evidence="1">MA.CK_93/00001031</strain>
    </source>
</reference>
<protein>
    <recommendedName>
        <fullName evidence="2">ATP-binding protein</fullName>
    </recommendedName>
</protein>
<dbReference type="SUPFAM" id="SSF52540">
    <property type="entry name" value="P-loop containing nucleoside triphosphate hydrolases"/>
    <property type="match status" value="1"/>
</dbReference>
<dbReference type="EMBL" id="DAAVPY010000025">
    <property type="protein sequence ID" value="HAF6262307.1"/>
    <property type="molecule type" value="Genomic_DNA"/>
</dbReference>
<evidence type="ECO:0008006" key="2">
    <source>
        <dbReference type="Google" id="ProtNLM"/>
    </source>
</evidence>